<evidence type="ECO:0000259" key="8">
    <source>
        <dbReference type="Pfam" id="PF12830"/>
    </source>
</evidence>
<feature type="compositionally biased region" description="Polar residues" evidence="7">
    <location>
        <begin position="3431"/>
        <end position="3448"/>
    </location>
</feature>
<evidence type="ECO:0000256" key="6">
    <source>
        <dbReference type="RuleBase" id="RU364107"/>
    </source>
</evidence>
<evidence type="ECO:0000256" key="3">
    <source>
        <dbReference type="ARBA" id="ARBA00022737"/>
    </source>
</evidence>
<feature type="region of interest" description="Disordered" evidence="7">
    <location>
        <begin position="1074"/>
        <end position="1106"/>
    </location>
</feature>
<dbReference type="PANTHER" id="PTHR21704">
    <property type="entry name" value="NIPPED-B-LIKE PROTEIN DELANGIN SCC2-RELATED"/>
    <property type="match status" value="1"/>
</dbReference>
<dbReference type="GO" id="GO:0061775">
    <property type="term" value="F:cohesin loader activity"/>
    <property type="evidence" value="ECO:0007669"/>
    <property type="project" value="InterPro"/>
</dbReference>
<evidence type="ECO:0000313" key="9">
    <source>
        <dbReference type="WBParaSite" id="Smp_167860.2"/>
    </source>
</evidence>
<dbReference type="GO" id="GO:0010468">
    <property type="term" value="P:regulation of gene expression"/>
    <property type="evidence" value="ECO:0007669"/>
    <property type="project" value="InterPro"/>
</dbReference>
<reference evidence="9" key="1">
    <citation type="submission" date="2019-11" db="UniProtKB">
        <authorList>
            <consortium name="WormBaseParasite"/>
        </authorList>
    </citation>
    <scope>IDENTIFICATION</scope>
    <source>
        <strain evidence="9">Puerto Rican</strain>
    </source>
</reference>
<dbReference type="WBParaSite" id="Smp_167860.2">
    <property type="protein sequence ID" value="Smp_167860.2"/>
    <property type="gene ID" value="Smp_167860"/>
</dbReference>
<feature type="domain" description="Sister chromatid cohesion C-terminal" evidence="8">
    <location>
        <begin position="2742"/>
        <end position="2951"/>
    </location>
</feature>
<feature type="region of interest" description="Disordered" evidence="7">
    <location>
        <begin position="1128"/>
        <end position="1174"/>
    </location>
</feature>
<feature type="region of interest" description="Disordered" evidence="7">
    <location>
        <begin position="724"/>
        <end position="798"/>
    </location>
</feature>
<dbReference type="Pfam" id="PF12765">
    <property type="entry name" value="Cohesin_HEAT"/>
    <property type="match status" value="1"/>
</dbReference>
<sequence>MPGDIGRIPIITLSGCKYLTNIINDLPLPKSTNVPIKCHTLLNDQKFAQEAYRCINCQNEALVGALIKAISSVNNDVQFKDKSLEHTIDCPTSPLLLRALLEKKPDILSGKVSQNISRELEGLPTNALLVSRGPAINRLRTADKQKSKKPKGGSITYNAVSVAPLKISIKKTCTSKIKKTSSSGKTLDDNSMNHNIQTGNSLDKTGACLVKIATHTLDSLNLYDSSASQTLDSTTESQNNPSCLNKSKKSEDYTEIAENSSKLINSTGLISLCSTINPITDQTSCTLSNSSANVLIEDASRMEDPSTLHTSHSPCKADQLCTEHSPSPKINDLTFESSGYDTNSAQTRRIPDPALSQIFHSVALFHTYQPTCEPDKGVDNEGGGLFDDWVDAPKLSESPVVSVPTVPNKSNPTGCTSQTPCISSTSAAVKEKLCICADNESVGSLPRSPLSMLSNNSYPTTSGKNIPVPFHNSTSAVTVSASAVAVSLSVSKVNTPSPTRLFDSLDENLTTNLSTCSALEEQVNCAPHGLAAYLPRCNNQRISSAHPSVFSNEDIPVTFANSVSPRPVLSPGIDCINISSVSPLGLTVRNSSSSKTIGFSGNDPTTYSKPKRNGRGRFSSGKHRGGGRRRRTELEELKRWSVLDHANPGLEQKNVDLCEVRYSPLNPATYRDPGTTFAISEASVQTTISKKDISNLNFSDVCNQYGGFTEALVERVKRRRQQREMESKVFKASPNKDTLRSSCEVSPLSTPSPGQSHLKVTSPVRMHKSASFLKRENKKGTQRTTFKTERESQGKEGSISAAVNDCTKLIHSTDSDCSLSPTSTILSSVQSHSPSISSVPPINTLQPSPPVLSYQKIDSTSNCHSHDTTVYDRSSRPFVPCNVKSPNNDVALISLSTQVNDQDSDFSDVKQSHAKSKLKDTKSSLTSNYRDPVTVQSFRSRSIHGSCARSNNSSLHLPPLLPLNLCSSSLLHKPLSVDVLESAKCQDHVECSIKDMLSPQPCPPHPTYLNTKTTKNPVVSLTDLSFDHFTVDVSSNSNICSSEPSYSVIDKISNTKPETMNSHLCKQYDIRPTQVMDGHKVPSNQSEHKISEMSESSSSSIASSSPRLFSGIDTACGSRHRCRTPSTIAYTHSSAMEDNDEDSSDVNCRRHDTNLDANSDSDSSEIKSCSGSTDLDASKANELGSFSPSSLSSITDDVATILSDEHEFEHSRQSDCSTPTVLHQFTNRLSKILRRVEELDLLQLAAVVQSKLGTVYKRSSSDQEDSDESCAHISVSSTLPDSARLTKQEIMSLCSDSAKIRFAGSMSTIPTGRLVRFLTLLLVNMQEAASVSPNISNIAETHRIAKKRHKHNREQLGVSDNSSTRNGYFTETVLWSDPEWSSSLIGLDCARTALNIIVGPDMPRPLLMEDLIEGIVSVVKHQLDCLIHNIMRVTSHTPHYQSSSVSPSFSILGHIGYRITQIMILLVNLMRLQPNRFTDNLVINLTSLGMAIPSYSLTSGTSITNEWKRFLLSPQKLFNFISHSENPSEFMGSSAKTLGTLFVVSWPEHLQRSSLALLGALYGQYEAHRKMIVDEIFRTFLSGLDVKRKSAPSVSTETEKIIYPSDRRTAKTFRLLSSSYFYEEYYGSKAKSNVSHSIQNESPQYLYIHALSALFLCITQGLIHTPNLSFPANNCSNPSIRKFPSSAMSTPTQSSFFSEAVTTDNAQFSKDEKHVLNSYSTAVRHAHYLLSGLFKRVSLKAEYDIRSVWETVTNDLLSVTFHAPIEWPASAILLNVLSSLLIQQLNQTNQNATISTNPTTSRSRNTELCGKLLAVDTLASLIVGLKRGAKVYNLDLPSSLFIQNKNHSDLEDVKDNCMKTNKCQTRLIGLLSSPIPIIHHWYFSFYDIFQMSDKDDDSNFSEICERLNLDQNMTYLPDLCSKYYDFLLLTAHRFHLAAWLHNSNRNVPVTNLDIPTGNVKDHSTNSTKNKVCVERLRHQLLAELSLTHLNSSVSGLGFPFAKQNISSLSAACMGCPNSSQHLSSRSRANCICCMGWGGSFLAQSMSSQRFITYTHIPKLCRNMRFRLVAHAHISAVYLLGAHAVLPNFDVLYGFICKLAGESSVPMRSKALRCLASVIDADPKLMSINKDTKNKKTTSSSPIFDISNIVRARLLDNSTAVREAAVDLISRYLTLRPQFLAEYYSVIVERVLDKGVSVRKRVIRCFRDLLLNDWNKFLNSPNSSSDGHSSSLIGNQICTDICLKLIRRLHDENSIQKLITEAFQELWLTPISKSHSRFSKVLDRRIISLASVTITLRPNNFDLLNTFIVQDLSSGEPHPSWSQFDAACKQIIGRLIVLIKRRIGPLLVPTSKQLIKQSHSVESRTSSQSPSFLSNMHGLMACLHLVSYSKPNLVRPHIGFLMDLLHKICLSVPGTLTSTGQTENQMKPTNTQFLYHLINVVEIVLTEIASNLNESDSPPMEEAMFAGVPRTNFFQLQNDLLQFVQRQGRLVVDSALSCLAVLVNQVLKDQTQVICCFAQFYGLLTDLSLELREALSTKISTSARISSKTRPSILRALYTVGLICKYFTLDYSFNRNKKSVRGMSNSNLLDEVVDILMLFAEYASVRIHVQSSTTFSNPSSSMNDLNNEGVYSSHMKSDMIDPDLCRKAITGLGFLLFRHDQLFCTGSVQLFLTRFLSTVQNSLTNNHPNDGSSFFEIQCIILDNLTHYLLQKERKATADNRLWATRSKRESLKELTDEVTGHSSAVAQTYLPIVLKYCILTPSTSVRSSALSLISTILRQGLIHPSHVLSSLICLQTDSDPSIRSRASVCLTEVERKIPGFAAMRAVSGIRMSHQLQVIIHTNEFSSLIVRGAKDSKIASESKSLSPTNNSTSTVFCINYGLYTMLRTNRQYRRSLIVNLLSIFDEYQKSLHTTENENIQNRLSQLIFIADHLAHFPYVVLDEVYYVADLIEQRISLIGSTILRSLYRSLLSTAQNKCSNPEICELSGSSVNSDRKFTSETDLMDFLDKCEANLPREYDFNTSYKYMETMKALDNQISYSSSEKDLQNMFKHCQSDTLKGKTRSSMVYAGPSCLLLMTIRKFIREYYGVTYSKLKDYSPSDVSKIWEKPILLIKQSSVSGQLMTLSCIVYQYVFNTGWSDVSKGPPDHILLRHFLVLRRELMLHEDNTLNEQSAKCKSKHSVQVSDIENDIKEECQVEMKSGECSTTSCNPSTTSKHSKSNSAECLSSVKHSLDSSFNQTIRKSNKQLGKRKIVKRQSSKSSLSSLSDCSDEAIGDTGIKKKEKHPVDLQSQCSLSKPIKKHRRLSEHSSYSTGSDSGELNNLRLQKIGSSRGHQSLLQSSPDSSNKLNFQNQTRRTHFELLDSDANSETNSVDSSVRKNNKIGMISNVKQPSVSNYANQTKKQSTSQSYMQKISKTKKSNYQDSGAISHANSLSHQCRSTNSKQSAGPTRTLAPLPSAMMNSTNTSRLGKHSVTNRKTKHNYKRSEFASKYETKHVPHHFASGSNHHISRVKNSKSKSLSSKTSHSNESRTHKPHSEEQRTSKKHLSECQSFKMHQIDSATKEASIRNNQKLETLSNCDKSEEQLSGCSESSLSSTSTSLSSSSTSSSEDSISSLSSSSSSTLQSRLKQKKKTKLT</sequence>
<name>A0A5K4EVU2_SCHMA</name>
<feature type="compositionally biased region" description="Polar residues" evidence="7">
    <location>
        <begin position="592"/>
        <end position="608"/>
    </location>
</feature>
<organism evidence="9">
    <name type="scientific">Schistosoma mansoni</name>
    <name type="common">Blood fluke</name>
    <dbReference type="NCBI Taxonomy" id="6183"/>
    <lineage>
        <taxon>Eukaryota</taxon>
        <taxon>Metazoa</taxon>
        <taxon>Spiralia</taxon>
        <taxon>Lophotrochozoa</taxon>
        <taxon>Platyhelminthes</taxon>
        <taxon>Trematoda</taxon>
        <taxon>Digenea</taxon>
        <taxon>Strigeidida</taxon>
        <taxon>Schistosomatoidea</taxon>
        <taxon>Schistosomatidae</taxon>
        <taxon>Schistosoma</taxon>
    </lineage>
</organism>
<dbReference type="STRING" id="6183.A0A5K4EVU2"/>
<dbReference type="GO" id="GO:0003682">
    <property type="term" value="F:chromatin binding"/>
    <property type="evidence" value="ECO:0007669"/>
    <property type="project" value="TreeGrafter"/>
</dbReference>
<dbReference type="InterPro" id="IPR033031">
    <property type="entry name" value="Scc2/Nipped-B"/>
</dbReference>
<dbReference type="ExpressionAtlas" id="A0A5K4EVU2">
    <property type="expression patterns" value="baseline"/>
</dbReference>
<evidence type="ECO:0000256" key="7">
    <source>
        <dbReference type="SAM" id="MobiDB-lite"/>
    </source>
</evidence>
<feature type="compositionally biased region" description="Basic and acidic residues" evidence="7">
    <location>
        <begin position="3525"/>
        <end position="3546"/>
    </location>
</feature>
<feature type="compositionally biased region" description="Low complexity" evidence="7">
    <location>
        <begin position="3258"/>
        <end position="3267"/>
    </location>
</feature>
<feature type="region of interest" description="Disordered" evidence="7">
    <location>
        <begin position="231"/>
        <end position="251"/>
    </location>
</feature>
<evidence type="ECO:0000256" key="5">
    <source>
        <dbReference type="ARBA" id="ARBA00023306"/>
    </source>
</evidence>
<evidence type="ECO:0000256" key="2">
    <source>
        <dbReference type="ARBA" id="ARBA00009252"/>
    </source>
</evidence>
<feature type="compositionally biased region" description="Basic residues" evidence="7">
    <location>
        <begin position="3468"/>
        <end position="3482"/>
    </location>
</feature>
<keyword evidence="5 6" id="KW-0131">Cell cycle</keyword>
<dbReference type="InterPro" id="IPR026003">
    <property type="entry name" value="Cohesin_HEAT"/>
</dbReference>
<feature type="region of interest" description="Disordered" evidence="7">
    <location>
        <begin position="3575"/>
        <end position="3636"/>
    </location>
</feature>
<feature type="compositionally biased region" description="Basic and acidic residues" evidence="7">
    <location>
        <begin position="907"/>
        <end position="922"/>
    </location>
</feature>
<dbReference type="GO" id="GO:0071169">
    <property type="term" value="P:establishment of protein localization to chromatin"/>
    <property type="evidence" value="ECO:0007669"/>
    <property type="project" value="TreeGrafter"/>
</dbReference>
<feature type="region of interest" description="Disordered" evidence="7">
    <location>
        <begin position="304"/>
        <end position="328"/>
    </location>
</feature>
<dbReference type="InterPro" id="IPR024986">
    <property type="entry name" value="Nipped-B_C"/>
</dbReference>
<dbReference type="Pfam" id="PF12830">
    <property type="entry name" value="Nipped-B_C"/>
    <property type="match status" value="1"/>
</dbReference>
<feature type="region of interest" description="Disordered" evidence="7">
    <location>
        <begin position="3241"/>
        <end position="3319"/>
    </location>
</feature>
<feature type="compositionally biased region" description="Basic residues" evidence="7">
    <location>
        <begin position="3627"/>
        <end position="3636"/>
    </location>
</feature>
<dbReference type="GO" id="GO:1990414">
    <property type="term" value="P:replication-born double-strand break repair via sister chromatid exchange"/>
    <property type="evidence" value="ECO:0007669"/>
    <property type="project" value="TreeGrafter"/>
</dbReference>
<dbReference type="GO" id="GO:0090694">
    <property type="term" value="C:Scc2-Scc4 cohesin loading complex"/>
    <property type="evidence" value="ECO:0007669"/>
    <property type="project" value="TreeGrafter"/>
</dbReference>
<evidence type="ECO:0000256" key="4">
    <source>
        <dbReference type="ARBA" id="ARBA00023242"/>
    </source>
</evidence>
<accession>A0A5K4EVU2</accession>
<dbReference type="InterPro" id="IPR016024">
    <property type="entry name" value="ARM-type_fold"/>
</dbReference>
<feature type="compositionally biased region" description="Basic and acidic residues" evidence="7">
    <location>
        <begin position="3483"/>
        <end position="3495"/>
    </location>
</feature>
<feature type="compositionally biased region" description="Basic residues" evidence="7">
    <location>
        <begin position="609"/>
        <end position="631"/>
    </location>
</feature>
<evidence type="ECO:0000256" key="1">
    <source>
        <dbReference type="ARBA" id="ARBA00004123"/>
    </source>
</evidence>
<feature type="compositionally biased region" description="Low complexity" evidence="7">
    <location>
        <begin position="3584"/>
        <end position="3625"/>
    </location>
</feature>
<keyword evidence="4 6" id="KW-0539">Nucleus</keyword>
<dbReference type="InParanoid" id="A0A5K4EVU2"/>
<feature type="region of interest" description="Disordered" evidence="7">
    <location>
        <begin position="3431"/>
        <end position="3546"/>
    </location>
</feature>
<dbReference type="PANTHER" id="PTHR21704:SF18">
    <property type="entry name" value="NIPPED-B-LIKE PROTEIN"/>
    <property type="match status" value="1"/>
</dbReference>
<feature type="compositionally biased region" description="Polar residues" evidence="7">
    <location>
        <begin position="740"/>
        <end position="759"/>
    </location>
</feature>
<feature type="compositionally biased region" description="Polar residues" evidence="7">
    <location>
        <begin position="3307"/>
        <end position="3319"/>
    </location>
</feature>
<feature type="region of interest" description="Disordered" evidence="7">
    <location>
        <begin position="592"/>
        <end position="631"/>
    </location>
</feature>
<protein>
    <recommendedName>
        <fullName evidence="6">Nipped-B protein</fullName>
    </recommendedName>
</protein>
<comment type="similarity">
    <text evidence="2 6">Belongs to the SCC2/Nipped-B family.</text>
</comment>
<proteinExistence type="inferred from homology"/>
<feature type="compositionally biased region" description="Basic residues" evidence="7">
    <location>
        <begin position="3242"/>
        <end position="3257"/>
    </location>
</feature>
<feature type="compositionally biased region" description="Low complexity" evidence="7">
    <location>
        <begin position="1093"/>
        <end position="1105"/>
    </location>
</feature>
<dbReference type="GO" id="GO:0140588">
    <property type="term" value="P:chromatin looping"/>
    <property type="evidence" value="ECO:0007669"/>
    <property type="project" value="InterPro"/>
</dbReference>
<dbReference type="GO" id="GO:0034087">
    <property type="term" value="P:establishment of mitotic sister chromatid cohesion"/>
    <property type="evidence" value="ECO:0007669"/>
    <property type="project" value="TreeGrafter"/>
</dbReference>
<feature type="region of interest" description="Disordered" evidence="7">
    <location>
        <begin position="903"/>
        <end position="925"/>
    </location>
</feature>
<keyword evidence="3 6" id="KW-0677">Repeat</keyword>
<comment type="subcellular location">
    <subcellularLocation>
        <location evidence="1 6">Nucleus</location>
    </subcellularLocation>
</comment>
<dbReference type="SUPFAM" id="SSF48371">
    <property type="entry name" value="ARM repeat"/>
    <property type="match status" value="1"/>
</dbReference>
<feature type="compositionally biased region" description="Polar residues" evidence="7">
    <location>
        <begin position="231"/>
        <end position="245"/>
    </location>
</feature>